<feature type="chain" id="PRO_5030666469" description="Thioredoxin domain-containing protein" evidence="1">
    <location>
        <begin position="21"/>
        <end position="158"/>
    </location>
</feature>
<dbReference type="OrthoDB" id="7066560at2"/>
<dbReference type="InterPro" id="IPR013766">
    <property type="entry name" value="Thioredoxin_domain"/>
</dbReference>
<dbReference type="InterPro" id="IPR036249">
    <property type="entry name" value="Thioredoxin-like_sf"/>
</dbReference>
<name>A0A7U8C6L7_NEPCE</name>
<evidence type="ECO:0000313" key="3">
    <source>
        <dbReference type="EMBL" id="EAR61681.1"/>
    </source>
</evidence>
<dbReference type="SUPFAM" id="SSF52833">
    <property type="entry name" value="Thioredoxin-like"/>
    <property type="match status" value="1"/>
</dbReference>
<dbReference type="PROSITE" id="PS51352">
    <property type="entry name" value="THIOREDOXIN_2"/>
    <property type="match status" value="1"/>
</dbReference>
<feature type="signal peptide" evidence="1">
    <location>
        <begin position="1"/>
        <end position="20"/>
    </location>
</feature>
<accession>A0A7U8C6L7</accession>
<keyword evidence="1" id="KW-0732">Signal</keyword>
<comment type="caution">
    <text evidence="3">The sequence shown here is derived from an EMBL/GenBank/DDBJ whole genome shotgun (WGS) entry which is preliminary data.</text>
</comment>
<protein>
    <recommendedName>
        <fullName evidence="2">Thioredoxin domain-containing protein</fullName>
    </recommendedName>
</protein>
<reference evidence="3 4" key="1">
    <citation type="submission" date="2006-02" db="EMBL/GenBank/DDBJ databases">
        <authorList>
            <person name="Pinhassi J."/>
            <person name="Pedros-Alio C."/>
            <person name="Ferriera S."/>
            <person name="Johnson J."/>
            <person name="Kravitz S."/>
            <person name="Halpern A."/>
            <person name="Remington K."/>
            <person name="Beeson K."/>
            <person name="Tran B."/>
            <person name="Rogers Y.-H."/>
            <person name="Friedman R."/>
            <person name="Venter J.C."/>
        </authorList>
    </citation>
    <scope>NUCLEOTIDE SEQUENCE [LARGE SCALE GENOMIC DNA]</scope>
    <source>
        <strain evidence="3 4">MED92</strain>
    </source>
</reference>
<dbReference type="Pfam" id="PF13098">
    <property type="entry name" value="Thioredoxin_2"/>
    <property type="match status" value="1"/>
</dbReference>
<evidence type="ECO:0000313" key="4">
    <source>
        <dbReference type="Proteomes" id="UP000002171"/>
    </source>
</evidence>
<organism evidence="3 4">
    <name type="scientific">Neptuniibacter caesariensis</name>
    <dbReference type="NCBI Taxonomy" id="207954"/>
    <lineage>
        <taxon>Bacteria</taxon>
        <taxon>Pseudomonadati</taxon>
        <taxon>Pseudomonadota</taxon>
        <taxon>Gammaproteobacteria</taxon>
        <taxon>Oceanospirillales</taxon>
        <taxon>Oceanospirillaceae</taxon>
        <taxon>Neptuniibacter</taxon>
    </lineage>
</organism>
<evidence type="ECO:0000256" key="1">
    <source>
        <dbReference type="SAM" id="SignalP"/>
    </source>
</evidence>
<evidence type="ECO:0000259" key="2">
    <source>
        <dbReference type="PROSITE" id="PS51352"/>
    </source>
</evidence>
<gene>
    <name evidence="3" type="ORF">MED92_03762</name>
</gene>
<dbReference type="EMBL" id="AAOW01000006">
    <property type="protein sequence ID" value="EAR61681.1"/>
    <property type="molecule type" value="Genomic_DNA"/>
</dbReference>
<feature type="domain" description="Thioredoxin" evidence="2">
    <location>
        <begin position="2"/>
        <end position="150"/>
    </location>
</feature>
<dbReference type="Gene3D" id="3.40.30.10">
    <property type="entry name" value="Glutaredoxin"/>
    <property type="match status" value="1"/>
</dbReference>
<dbReference type="AlphaFoldDB" id="A0A7U8C6L7"/>
<sequence>MPLLKALIALFCLLPGLSLAAGMPMTKDLQAAYNKNGLNNQGQGKVVLLLVSQPNCSYCVQITEEILKPMLISGNYKQTTVFSELEINTGGQIVDFNGEKVDATQFARRYNAWATPTLLFLDGQGREVSNKMVGINTLELYGYYVDRSLEKGFIKINP</sequence>
<proteinExistence type="predicted"/>
<keyword evidence="4" id="KW-1185">Reference proteome</keyword>
<dbReference type="InterPro" id="IPR012336">
    <property type="entry name" value="Thioredoxin-like_fold"/>
</dbReference>
<dbReference type="Proteomes" id="UP000002171">
    <property type="component" value="Unassembled WGS sequence"/>
</dbReference>